<dbReference type="OrthoDB" id="9126875at2"/>
<protein>
    <submittedName>
        <fullName evidence="2">HD-like signal output (HDOD) domain, no enzymatic activity</fullName>
    </submittedName>
</protein>
<evidence type="ECO:0000313" key="3">
    <source>
        <dbReference type="Proteomes" id="UP000198629"/>
    </source>
</evidence>
<proteinExistence type="predicted"/>
<dbReference type="PANTHER" id="PTHR33525">
    <property type="match status" value="1"/>
</dbReference>
<dbReference type="STRING" id="492660.SAMN05192566_0343"/>
<dbReference type="SUPFAM" id="SSF109604">
    <property type="entry name" value="HD-domain/PDEase-like"/>
    <property type="match status" value="1"/>
</dbReference>
<dbReference type="InterPro" id="IPR013976">
    <property type="entry name" value="HDOD"/>
</dbReference>
<dbReference type="RefSeq" id="WP_091468905.1">
    <property type="nucleotide sequence ID" value="NZ_FNFX01000001.1"/>
</dbReference>
<evidence type="ECO:0000313" key="2">
    <source>
        <dbReference type="EMBL" id="SDK14901.1"/>
    </source>
</evidence>
<dbReference type="PANTHER" id="PTHR33525:SF3">
    <property type="entry name" value="RIBONUCLEASE Y"/>
    <property type="match status" value="1"/>
</dbReference>
<dbReference type="EMBL" id="FNFX01000001">
    <property type="protein sequence ID" value="SDK14901.1"/>
    <property type="molecule type" value="Genomic_DNA"/>
</dbReference>
<accession>A0A1G8ZIK5</accession>
<gene>
    <name evidence="2" type="ORF">SAMN05192566_0343</name>
</gene>
<sequence length="280" mass="31851">MVTLTEASANRNIADWVRFFENADIPVLRQTARELAQLHAREEETGVRDITRVVINDPLMTFKVLAYANNHRSRHQLHDLAQVEQAIIMMGTSTFFEQIPTVPHVEDVLSQHASSLVDLLKLMVRAHRAGYFAAEFAAHLMDLRAEEVRVAASLYDFAEMLMWCFNPQAMNEISRRQAADKTLRSRVVQQEVLGFRIIDLQAELVRVFNLPSLLTDLMNEQRAYLPRARNVQLAVNLARHSADGWQNAALPDDYKDIAQLLHVDVTRAMHIVGAPSLSME</sequence>
<dbReference type="Pfam" id="PF08668">
    <property type="entry name" value="HDOD"/>
    <property type="match status" value="1"/>
</dbReference>
<reference evidence="3" key="1">
    <citation type="submission" date="2016-10" db="EMBL/GenBank/DDBJ databases">
        <authorList>
            <person name="Varghese N."/>
            <person name="Submissions S."/>
        </authorList>
    </citation>
    <scope>NUCLEOTIDE SEQUENCE [LARGE SCALE GENOMIC DNA]</scope>
    <source>
        <strain evidence="3">CBMB127</strain>
    </source>
</reference>
<dbReference type="Gene3D" id="1.10.3210.10">
    <property type="entry name" value="Hypothetical protein af1432"/>
    <property type="match status" value="1"/>
</dbReference>
<dbReference type="Proteomes" id="UP000198629">
    <property type="component" value="Unassembled WGS sequence"/>
</dbReference>
<dbReference type="InterPro" id="IPR052340">
    <property type="entry name" value="RNase_Y/CdgJ"/>
</dbReference>
<dbReference type="PROSITE" id="PS51833">
    <property type="entry name" value="HDOD"/>
    <property type="match status" value="1"/>
</dbReference>
<keyword evidence="3" id="KW-1185">Reference proteome</keyword>
<evidence type="ECO:0000259" key="1">
    <source>
        <dbReference type="PROSITE" id="PS51833"/>
    </source>
</evidence>
<organism evidence="2 3">
    <name type="scientific">Methylophilus rhizosphaerae</name>
    <dbReference type="NCBI Taxonomy" id="492660"/>
    <lineage>
        <taxon>Bacteria</taxon>
        <taxon>Pseudomonadati</taxon>
        <taxon>Pseudomonadota</taxon>
        <taxon>Betaproteobacteria</taxon>
        <taxon>Nitrosomonadales</taxon>
        <taxon>Methylophilaceae</taxon>
        <taxon>Methylophilus</taxon>
    </lineage>
</organism>
<dbReference type="AlphaFoldDB" id="A0A1G8ZIK5"/>
<name>A0A1G8ZIK5_9PROT</name>
<feature type="domain" description="HDOD" evidence="1">
    <location>
        <begin position="25"/>
        <end position="224"/>
    </location>
</feature>